<reference evidence="1 2" key="1">
    <citation type="submission" date="2019-03" db="EMBL/GenBank/DDBJ databases">
        <title>Genomic Encyclopedia of Type Strains, Phase IV (KMG-IV): sequencing the most valuable type-strain genomes for metagenomic binning, comparative biology and taxonomic classification.</title>
        <authorList>
            <person name="Goeker M."/>
        </authorList>
    </citation>
    <scope>NUCLEOTIDE SEQUENCE [LARGE SCALE GENOMIC DNA]</scope>
    <source>
        <strain evidence="1 2">DSM 103428</strain>
    </source>
</reference>
<gene>
    <name evidence="1" type="ORF">C7378_0880</name>
</gene>
<dbReference type="Gene3D" id="1.10.10.10">
    <property type="entry name" value="Winged helix-like DNA-binding domain superfamily/Winged helix DNA-binding domain"/>
    <property type="match status" value="1"/>
</dbReference>
<dbReference type="GO" id="GO:0000428">
    <property type="term" value="C:DNA-directed RNA polymerase complex"/>
    <property type="evidence" value="ECO:0007669"/>
    <property type="project" value="UniProtKB-KW"/>
</dbReference>
<evidence type="ECO:0000313" key="1">
    <source>
        <dbReference type="EMBL" id="TCK75881.1"/>
    </source>
</evidence>
<name>A0A4V2PVV4_9BACT</name>
<organism evidence="1 2">
    <name type="scientific">Acidipila rosea</name>
    <dbReference type="NCBI Taxonomy" id="768535"/>
    <lineage>
        <taxon>Bacteria</taxon>
        <taxon>Pseudomonadati</taxon>
        <taxon>Acidobacteriota</taxon>
        <taxon>Terriglobia</taxon>
        <taxon>Terriglobales</taxon>
        <taxon>Acidobacteriaceae</taxon>
        <taxon>Acidipila</taxon>
    </lineage>
</organism>
<protein>
    <submittedName>
        <fullName evidence="1">DNA-directed RNA polymerase specialized sigma24 family protein</fullName>
    </submittedName>
</protein>
<proteinExistence type="predicted"/>
<dbReference type="InterPro" id="IPR036388">
    <property type="entry name" value="WH-like_DNA-bd_sf"/>
</dbReference>
<dbReference type="SUPFAM" id="SSF88659">
    <property type="entry name" value="Sigma3 and sigma4 domains of RNA polymerase sigma factors"/>
    <property type="match status" value="1"/>
</dbReference>
<keyword evidence="2" id="KW-1185">Reference proteome</keyword>
<evidence type="ECO:0000313" key="2">
    <source>
        <dbReference type="Proteomes" id="UP000295210"/>
    </source>
</evidence>
<dbReference type="Proteomes" id="UP000295210">
    <property type="component" value="Unassembled WGS sequence"/>
</dbReference>
<comment type="caution">
    <text evidence="1">The sequence shown here is derived from an EMBL/GenBank/DDBJ whole genome shotgun (WGS) entry which is preliminary data.</text>
</comment>
<dbReference type="EMBL" id="SMGK01000001">
    <property type="protein sequence ID" value="TCK75881.1"/>
    <property type="molecule type" value="Genomic_DNA"/>
</dbReference>
<keyword evidence="1" id="KW-0804">Transcription</keyword>
<sequence length="216" mass="24978">MFSSRRQTPRLYFWITGGQSPSGRCSPMPPNGPRWQDRTWSWAYSTGHPASDRVLEAAAQVAWPYALLCAWTYLNDHDAAHDLMDHAVHNAADYLGRHPNAPQDKLTARVKSVLRRRAKQLAAKRSRELLHGSLDDLEPVYAERPEIEQRVYARELLARLSPFANSIVHWRWLGYSWREIAKQLDMDHTAVRRAYFRELESVLQNLSRSGDSPRCE</sequence>
<dbReference type="AlphaFoldDB" id="A0A4V2PVV4"/>
<keyword evidence="1" id="KW-0240">DNA-directed RNA polymerase</keyword>
<dbReference type="InterPro" id="IPR013324">
    <property type="entry name" value="RNA_pol_sigma_r3/r4-like"/>
</dbReference>
<accession>A0A4V2PVV4</accession>